<proteinExistence type="inferred from homology"/>
<feature type="region of interest" description="Disordered" evidence="7">
    <location>
        <begin position="1"/>
        <end position="20"/>
    </location>
</feature>
<dbReference type="PROSITE" id="PS40000">
    <property type="entry name" value="DM_1"/>
    <property type="match status" value="1"/>
</dbReference>
<evidence type="ECO:0000259" key="8">
    <source>
        <dbReference type="PROSITE" id="PS50809"/>
    </source>
</evidence>
<keyword evidence="2 6" id="KW-0479">Metal-binding</keyword>
<dbReference type="EnsemblMetazoa" id="CLYHEMT001704.1">
    <property type="protein sequence ID" value="CLYHEMP001704.1"/>
    <property type="gene ID" value="CLYHEMG001704"/>
</dbReference>
<evidence type="ECO:0000313" key="10">
    <source>
        <dbReference type="Proteomes" id="UP000594262"/>
    </source>
</evidence>
<keyword evidence="3 6" id="KW-0862">Zinc</keyword>
<dbReference type="GO" id="GO:0000978">
    <property type="term" value="F:RNA polymerase II cis-regulatory region sequence-specific DNA binding"/>
    <property type="evidence" value="ECO:0007669"/>
    <property type="project" value="TreeGrafter"/>
</dbReference>
<evidence type="ECO:0000256" key="3">
    <source>
        <dbReference type="ARBA" id="ARBA00022833"/>
    </source>
</evidence>
<dbReference type="InterPro" id="IPR001275">
    <property type="entry name" value="DM_DNA-bd"/>
</dbReference>
<evidence type="ECO:0000256" key="5">
    <source>
        <dbReference type="ARBA" id="ARBA00023242"/>
    </source>
</evidence>
<keyword evidence="4 6" id="KW-0238">DNA-binding</keyword>
<evidence type="ECO:0000256" key="2">
    <source>
        <dbReference type="ARBA" id="ARBA00022723"/>
    </source>
</evidence>
<feature type="DNA-binding region" description="DM" evidence="6">
    <location>
        <begin position="24"/>
        <end position="71"/>
    </location>
</feature>
<keyword evidence="5 6" id="KW-0539">Nucleus</keyword>
<evidence type="ECO:0000256" key="4">
    <source>
        <dbReference type="ARBA" id="ARBA00023125"/>
    </source>
</evidence>
<organism evidence="9 10">
    <name type="scientific">Clytia hemisphaerica</name>
    <dbReference type="NCBI Taxonomy" id="252671"/>
    <lineage>
        <taxon>Eukaryota</taxon>
        <taxon>Metazoa</taxon>
        <taxon>Cnidaria</taxon>
        <taxon>Hydrozoa</taxon>
        <taxon>Hydroidolina</taxon>
        <taxon>Leptothecata</taxon>
        <taxon>Obeliida</taxon>
        <taxon>Clytiidae</taxon>
        <taxon>Clytia</taxon>
    </lineage>
</organism>
<feature type="domain" description="DM" evidence="8">
    <location>
        <begin position="24"/>
        <end position="71"/>
    </location>
</feature>
<evidence type="ECO:0000256" key="6">
    <source>
        <dbReference type="PROSITE-ProRule" id="PRU00070"/>
    </source>
</evidence>
<protein>
    <recommendedName>
        <fullName evidence="8">DM domain-containing protein</fullName>
    </recommendedName>
</protein>
<dbReference type="OrthoDB" id="6162476at2759"/>
<dbReference type="PROSITE" id="PS50809">
    <property type="entry name" value="DM_2"/>
    <property type="match status" value="1"/>
</dbReference>
<dbReference type="CDD" id="cd14279">
    <property type="entry name" value="CUE"/>
    <property type="match status" value="1"/>
</dbReference>
<comment type="similarity">
    <text evidence="1">Belongs to the DMRT family.</text>
</comment>
<dbReference type="PANTHER" id="PTHR12322:SF53">
    <property type="entry name" value="DOUBLESEX-MAB RELATED 11E"/>
    <property type="match status" value="1"/>
</dbReference>
<dbReference type="AlphaFoldDB" id="A0A7M5UNJ2"/>
<dbReference type="Pfam" id="PF00751">
    <property type="entry name" value="DM"/>
    <property type="match status" value="1"/>
</dbReference>
<evidence type="ECO:0000256" key="7">
    <source>
        <dbReference type="SAM" id="MobiDB-lite"/>
    </source>
</evidence>
<reference evidence="9" key="1">
    <citation type="submission" date="2021-01" db="UniProtKB">
        <authorList>
            <consortium name="EnsemblMetazoa"/>
        </authorList>
    </citation>
    <scope>IDENTIFICATION</scope>
</reference>
<dbReference type="GO" id="GO:0046872">
    <property type="term" value="F:metal ion binding"/>
    <property type="evidence" value="ECO:0007669"/>
    <property type="project" value="UniProtKB-KW"/>
</dbReference>
<dbReference type="PANTHER" id="PTHR12322">
    <property type="entry name" value="DOUBLESEX AND MAB-3 RELATED TRANSCRIPTION FACTOR DMRT"/>
    <property type="match status" value="1"/>
</dbReference>
<dbReference type="InterPro" id="IPR005173">
    <property type="entry name" value="DMA"/>
</dbReference>
<dbReference type="GeneID" id="136801601"/>
<dbReference type="InterPro" id="IPR036407">
    <property type="entry name" value="DM_DNA-bd_sf"/>
</dbReference>
<comment type="subcellular location">
    <subcellularLocation>
        <location evidence="6">Nucleus</location>
    </subcellularLocation>
</comment>
<dbReference type="Gene3D" id="4.10.1040.10">
    <property type="entry name" value="DM DNA-binding domain"/>
    <property type="match status" value="1"/>
</dbReference>
<dbReference type="FunFam" id="4.10.1040.10:FF:000001">
    <property type="entry name" value="doublesex- and mab-3-related transcription factor 1"/>
    <property type="match status" value="1"/>
</dbReference>
<dbReference type="Proteomes" id="UP000594262">
    <property type="component" value="Unplaced"/>
</dbReference>
<dbReference type="InterPro" id="IPR009060">
    <property type="entry name" value="UBA-like_sf"/>
</dbReference>
<dbReference type="SMART" id="SM00301">
    <property type="entry name" value="DM"/>
    <property type="match status" value="1"/>
</dbReference>
<evidence type="ECO:0000256" key="1">
    <source>
        <dbReference type="ARBA" id="ARBA00006834"/>
    </source>
</evidence>
<keyword evidence="10" id="KW-1185">Reference proteome</keyword>
<dbReference type="SUPFAM" id="SSF46934">
    <property type="entry name" value="UBA-like"/>
    <property type="match status" value="1"/>
</dbReference>
<dbReference type="Pfam" id="PF03474">
    <property type="entry name" value="DMA"/>
    <property type="match status" value="1"/>
</dbReference>
<sequence>MEMVEMVDNTAQLADDSETKAPRCARCRNHGVISQLKGHKRVCPWRECSCSKCILIYERQRLMAAQIAIRREDEESDTRLKFHIQSPQSSDMPSHDSMKLQSNKNKERKRTHEEDKETCQERSTKYSKDYQRSSSSSTNHKTSSKQKQQDAMNSETLIQMFPEMKRDILLLILKGCDYDVRGAIELLKNCRPLPPSPYMLPLATTPSREVYYERNCVESQCRAYKPPH</sequence>
<evidence type="ECO:0000313" key="9">
    <source>
        <dbReference type="EnsemblMetazoa" id="CLYHEMP001704.1"/>
    </source>
</evidence>
<dbReference type="RefSeq" id="XP_066914342.1">
    <property type="nucleotide sequence ID" value="XM_067058241.1"/>
</dbReference>
<dbReference type="SUPFAM" id="SSF82927">
    <property type="entry name" value="Cysteine-rich DNA binding domain, (DM domain)"/>
    <property type="match status" value="1"/>
</dbReference>
<feature type="compositionally biased region" description="Basic and acidic residues" evidence="7">
    <location>
        <begin position="110"/>
        <end position="131"/>
    </location>
</feature>
<dbReference type="InterPro" id="IPR026607">
    <property type="entry name" value="DMRT"/>
</dbReference>
<name>A0A7M5UNJ2_9CNID</name>
<feature type="region of interest" description="Disordered" evidence="7">
    <location>
        <begin position="84"/>
        <end position="151"/>
    </location>
</feature>
<accession>A0A7M5UNJ2</accession>
<dbReference type="GO" id="GO:0007548">
    <property type="term" value="P:sex differentiation"/>
    <property type="evidence" value="ECO:0007669"/>
    <property type="project" value="TreeGrafter"/>
</dbReference>
<dbReference type="GO" id="GO:0000981">
    <property type="term" value="F:DNA-binding transcription factor activity, RNA polymerase II-specific"/>
    <property type="evidence" value="ECO:0007669"/>
    <property type="project" value="TreeGrafter"/>
</dbReference>
<dbReference type="GO" id="GO:0005634">
    <property type="term" value="C:nucleus"/>
    <property type="evidence" value="ECO:0007669"/>
    <property type="project" value="UniProtKB-SubCell"/>
</dbReference>